<dbReference type="Proteomes" id="UP000234329">
    <property type="component" value="Unassembled WGS sequence"/>
</dbReference>
<dbReference type="AlphaFoldDB" id="A0A2I1DHW1"/>
<evidence type="ECO:0000313" key="3">
    <source>
        <dbReference type="Proteomes" id="UP000234329"/>
    </source>
</evidence>
<feature type="compositionally biased region" description="Polar residues" evidence="1">
    <location>
        <begin position="98"/>
        <end position="111"/>
    </location>
</feature>
<dbReference type="EMBL" id="MXAV01000060">
    <property type="protein sequence ID" value="PKY09459.1"/>
    <property type="molecule type" value="Genomic_DNA"/>
</dbReference>
<reference evidence="2 3" key="1">
    <citation type="submission" date="2017-03" db="EMBL/GenBank/DDBJ databases">
        <title>Draft genime sequence of the acidophilic sulfur-oxidizing bacterium Acidithiobacillus sp. SH, isolated from seawater.</title>
        <authorList>
            <person name="Sharmin S."/>
            <person name="Tokuhisa M."/>
            <person name="Kanao T."/>
            <person name="Kamimura K."/>
        </authorList>
    </citation>
    <scope>NUCLEOTIDE SEQUENCE [LARGE SCALE GENOMIC DNA]</scope>
    <source>
        <strain evidence="2 3">SH</strain>
    </source>
</reference>
<protein>
    <submittedName>
        <fullName evidence="2">Uncharacterized protein</fullName>
    </submittedName>
</protein>
<feature type="compositionally biased region" description="Low complexity" evidence="1">
    <location>
        <begin position="83"/>
        <end position="95"/>
    </location>
</feature>
<dbReference type="InParanoid" id="A0A2I1DHW1"/>
<comment type="caution">
    <text evidence="2">The sequence shown here is derived from an EMBL/GenBank/DDBJ whole genome shotgun (WGS) entry which is preliminary data.</text>
</comment>
<evidence type="ECO:0000256" key="1">
    <source>
        <dbReference type="SAM" id="MobiDB-lite"/>
    </source>
</evidence>
<proteinExistence type="predicted"/>
<feature type="compositionally biased region" description="Low complexity" evidence="1">
    <location>
        <begin position="112"/>
        <end position="129"/>
    </location>
</feature>
<name>A0A2I1DHW1_9PROT</name>
<keyword evidence="3" id="KW-1185">Reference proteome</keyword>
<organism evidence="2 3">
    <name type="scientific">Acidithiobacillus marinus</name>
    <dbReference type="NCBI Taxonomy" id="187490"/>
    <lineage>
        <taxon>Bacteria</taxon>
        <taxon>Pseudomonadati</taxon>
        <taxon>Pseudomonadota</taxon>
        <taxon>Acidithiobacillia</taxon>
        <taxon>Acidithiobacillales</taxon>
        <taxon>Acidithiobacillaceae</taxon>
        <taxon>Acidithiobacillus</taxon>
    </lineage>
</organism>
<sequence>MQITTKVNEEVKTLAEARKLRQNLVLDAVIQVGLQELRLGDRYKLLDSGLLVSSQLEAANEPQARSETRSCTKRTKTQAAKRSPQTETTSTTQPPVNKPTSGKQQPEPQISTTQNPNPLTETTPTTQPPVSLRITQQLSREQIPADVYDQLSEYEKECLQYEAFVLDPEEGVILRSDPPVNSEGIRATASDWENMKSGFIEGDDPDLFGGIKW</sequence>
<feature type="region of interest" description="Disordered" evidence="1">
    <location>
        <begin position="57"/>
        <end position="130"/>
    </location>
</feature>
<accession>A0A2I1DHW1</accession>
<gene>
    <name evidence="2" type="ORF">B1757_14800</name>
</gene>
<evidence type="ECO:0000313" key="2">
    <source>
        <dbReference type="EMBL" id="PKY09459.1"/>
    </source>
</evidence>